<evidence type="ECO:0000313" key="3">
    <source>
        <dbReference type="Proteomes" id="UP001620626"/>
    </source>
</evidence>
<organism evidence="2 3">
    <name type="scientific">Heterodera trifolii</name>
    <dbReference type="NCBI Taxonomy" id="157864"/>
    <lineage>
        <taxon>Eukaryota</taxon>
        <taxon>Metazoa</taxon>
        <taxon>Ecdysozoa</taxon>
        <taxon>Nematoda</taxon>
        <taxon>Chromadorea</taxon>
        <taxon>Rhabditida</taxon>
        <taxon>Tylenchina</taxon>
        <taxon>Tylenchomorpha</taxon>
        <taxon>Tylenchoidea</taxon>
        <taxon>Heteroderidae</taxon>
        <taxon>Heteroderinae</taxon>
        <taxon>Heterodera</taxon>
    </lineage>
</organism>
<dbReference type="AlphaFoldDB" id="A0ABD2LJW1"/>
<dbReference type="Proteomes" id="UP001620626">
    <property type="component" value="Unassembled WGS sequence"/>
</dbReference>
<reference evidence="2 3" key="1">
    <citation type="submission" date="2024-10" db="EMBL/GenBank/DDBJ databases">
        <authorList>
            <person name="Kim D."/>
        </authorList>
    </citation>
    <scope>NUCLEOTIDE SEQUENCE [LARGE SCALE GENOMIC DNA]</scope>
    <source>
        <strain evidence="2">BH-2024</strain>
    </source>
</reference>
<evidence type="ECO:0000313" key="2">
    <source>
        <dbReference type="EMBL" id="KAL3115523.1"/>
    </source>
</evidence>
<feature type="compositionally biased region" description="Basic and acidic residues" evidence="1">
    <location>
        <begin position="35"/>
        <end position="50"/>
    </location>
</feature>
<protein>
    <submittedName>
        <fullName evidence="2">Uncharacterized protein</fullName>
    </submittedName>
</protein>
<name>A0ABD2LJW1_9BILA</name>
<comment type="caution">
    <text evidence="2">The sequence shown here is derived from an EMBL/GenBank/DDBJ whole genome shotgun (WGS) entry which is preliminary data.</text>
</comment>
<evidence type="ECO:0000256" key="1">
    <source>
        <dbReference type="SAM" id="MobiDB-lite"/>
    </source>
</evidence>
<feature type="region of interest" description="Disordered" evidence="1">
    <location>
        <begin position="1"/>
        <end position="93"/>
    </location>
</feature>
<keyword evidence="3" id="KW-1185">Reference proteome</keyword>
<dbReference type="EMBL" id="JBICBT010000378">
    <property type="protein sequence ID" value="KAL3115523.1"/>
    <property type="molecule type" value="Genomic_DNA"/>
</dbReference>
<sequence length="93" mass="10782">MLHNQQRDFHHRWNRKGQSDDGRRNPSPPNRKKQQRDGGNRGRSDPKAADKAMNGEGADKRSLKGKNGQSVHLPFPGEVKRNFDRKSEKLRKR</sequence>
<proteinExistence type="predicted"/>
<accession>A0ABD2LJW1</accession>
<feature type="compositionally biased region" description="Basic and acidic residues" evidence="1">
    <location>
        <begin position="78"/>
        <end position="87"/>
    </location>
</feature>
<gene>
    <name evidence="2" type="ORF">niasHT_018156</name>
</gene>